<evidence type="ECO:0000256" key="1">
    <source>
        <dbReference type="ARBA" id="ARBA00004141"/>
    </source>
</evidence>
<feature type="compositionally biased region" description="Low complexity" evidence="5">
    <location>
        <begin position="177"/>
        <end position="188"/>
    </location>
</feature>
<feature type="transmembrane region" description="Helical" evidence="6">
    <location>
        <begin position="268"/>
        <end position="296"/>
    </location>
</feature>
<dbReference type="OrthoDB" id="425405at2"/>
<evidence type="ECO:0000256" key="3">
    <source>
        <dbReference type="ARBA" id="ARBA00022989"/>
    </source>
</evidence>
<keyword evidence="8" id="KW-1185">Reference proteome</keyword>
<evidence type="ECO:0000256" key="6">
    <source>
        <dbReference type="SAM" id="Phobius"/>
    </source>
</evidence>
<dbReference type="AlphaFoldDB" id="A0A4Q7EHZ5"/>
<evidence type="ECO:0000256" key="5">
    <source>
        <dbReference type="SAM" id="MobiDB-lite"/>
    </source>
</evidence>
<proteinExistence type="predicted"/>
<feature type="compositionally biased region" description="Polar residues" evidence="5">
    <location>
        <begin position="118"/>
        <end position="130"/>
    </location>
</feature>
<evidence type="ECO:0000256" key="2">
    <source>
        <dbReference type="ARBA" id="ARBA00022692"/>
    </source>
</evidence>
<evidence type="ECO:0000256" key="4">
    <source>
        <dbReference type="ARBA" id="ARBA00023136"/>
    </source>
</evidence>
<accession>A0A4Q7EHZ5</accession>
<name>A0A4Q7EHZ5_9CYAN</name>
<comment type="caution">
    <text evidence="7">The sequence shown here is derived from an EMBL/GenBank/DDBJ whole genome shotgun (WGS) entry which is preliminary data.</text>
</comment>
<gene>
    <name evidence="7" type="ORF">DYY88_07075</name>
</gene>
<dbReference type="InterPro" id="IPR011990">
    <property type="entry name" value="TPR-like_helical_dom_sf"/>
</dbReference>
<protein>
    <submittedName>
        <fullName evidence="7">DUF4870 domain-containing protein</fullName>
    </submittedName>
</protein>
<keyword evidence="4 6" id="KW-0472">Membrane</keyword>
<sequence length="344" mass="37749">MNHSSLTLYQNGSLAFKQARYPDAIASLEQFCKETTNRQSKQFFQAQMWLIQAYYRDHRDLHAIALCEQLAKSEIPQVQQWATNALQKLMTTAEAHSDSAPVAGATSEPPPPLPAPANSTRGPSLDNKTATPPPPLPADHNPFDDITDTPAEPHEATPPVDQSGTAGDARFVYDGASIPQRSRPSSSSATPVRHQSRTTRKPQQKDFTQQVMSAIAHGSISMLASILLYILFSDSFVANGLGLLRFAAPLIIFLTTQDKVVKDNAREALNYTITCLILFILLIFGAIALALILALIPPIGILLILALASYLIVLSFYPVVATFVCMTHEDRVFTYPSWLILHLL</sequence>
<feature type="transmembrane region" description="Helical" evidence="6">
    <location>
        <begin position="211"/>
        <end position="230"/>
    </location>
</feature>
<feature type="transmembrane region" description="Helical" evidence="6">
    <location>
        <begin position="302"/>
        <end position="325"/>
    </location>
</feature>
<feature type="transmembrane region" description="Helical" evidence="6">
    <location>
        <begin position="236"/>
        <end position="256"/>
    </location>
</feature>
<dbReference type="Gene3D" id="1.25.40.10">
    <property type="entry name" value="Tetratricopeptide repeat domain"/>
    <property type="match status" value="1"/>
</dbReference>
<dbReference type="InterPro" id="IPR019109">
    <property type="entry name" value="MamF_MmsF"/>
</dbReference>
<evidence type="ECO:0000313" key="8">
    <source>
        <dbReference type="Proteomes" id="UP000292459"/>
    </source>
</evidence>
<reference evidence="7 8" key="1">
    <citation type="submission" date="2018-11" db="EMBL/GenBank/DDBJ databases">
        <title>Whole genome sequencing of an environmental sample.</title>
        <authorList>
            <person name="Sarangi A.N."/>
            <person name="Singh D."/>
            <person name="Tripathy S."/>
        </authorList>
    </citation>
    <scope>NUCLEOTIDE SEQUENCE [LARGE SCALE GENOMIC DNA]</scope>
    <source>
        <strain evidence="7 8">Lakshadweep</strain>
    </source>
</reference>
<dbReference type="RefSeq" id="WP_052288317.1">
    <property type="nucleotide sequence ID" value="NZ_QVFV01000001.1"/>
</dbReference>
<comment type="subcellular location">
    <subcellularLocation>
        <location evidence="1">Membrane</location>
        <topology evidence="1">Multi-pass membrane protein</topology>
    </subcellularLocation>
</comment>
<organism evidence="7 8">
    <name type="scientific">Leptolyngbya iicbica LK</name>
    <dbReference type="NCBI Taxonomy" id="2294035"/>
    <lineage>
        <taxon>Bacteria</taxon>
        <taxon>Bacillati</taxon>
        <taxon>Cyanobacteriota</taxon>
        <taxon>Cyanophyceae</taxon>
        <taxon>Leptolyngbyales</taxon>
        <taxon>Leptolyngbyaceae</taxon>
        <taxon>Leptolyngbya group</taxon>
        <taxon>Leptolyngbya</taxon>
        <taxon>Leptolyngbya iicbica</taxon>
    </lineage>
</organism>
<keyword evidence="2 6" id="KW-0812">Transmembrane</keyword>
<feature type="region of interest" description="Disordered" evidence="5">
    <location>
        <begin position="92"/>
        <end position="207"/>
    </location>
</feature>
<evidence type="ECO:0000313" key="7">
    <source>
        <dbReference type="EMBL" id="RZM82952.1"/>
    </source>
</evidence>
<dbReference type="Pfam" id="PF09685">
    <property type="entry name" value="MamF_MmsF"/>
    <property type="match status" value="1"/>
</dbReference>
<dbReference type="EMBL" id="QVFV01000001">
    <property type="protein sequence ID" value="RZM82952.1"/>
    <property type="molecule type" value="Genomic_DNA"/>
</dbReference>
<keyword evidence="3 6" id="KW-1133">Transmembrane helix</keyword>
<dbReference type="Proteomes" id="UP000292459">
    <property type="component" value="Unassembled WGS sequence"/>
</dbReference>